<evidence type="ECO:0000259" key="11">
    <source>
        <dbReference type="PROSITE" id="PS50106"/>
    </source>
</evidence>
<dbReference type="Gene3D" id="2.30.42.10">
    <property type="match status" value="1"/>
</dbReference>
<dbReference type="CDD" id="cd06756">
    <property type="entry name" value="PDZ_ARHGAP21_23-like"/>
    <property type="match status" value="1"/>
</dbReference>
<evidence type="ECO:0000256" key="5">
    <source>
        <dbReference type="ARBA" id="ARBA00022490"/>
    </source>
</evidence>
<dbReference type="FunFam" id="2.30.42.10:FF:000066">
    <property type="entry name" value="Rho GTPase activating protein 21"/>
    <property type="match status" value="1"/>
</dbReference>
<comment type="caution">
    <text evidence="12">The sequence shown here is derived from an EMBL/GenBank/DDBJ whole genome shotgun (WGS) entry which is preliminary data.</text>
</comment>
<proteinExistence type="predicted"/>
<evidence type="ECO:0000256" key="9">
    <source>
        <dbReference type="ARBA" id="ARBA00023329"/>
    </source>
</evidence>
<reference evidence="12 13" key="1">
    <citation type="submission" date="2024-09" db="EMBL/GenBank/DDBJ databases">
        <title>A chromosome-level genome assembly of Gray's grenadier anchovy, Coilia grayii.</title>
        <authorList>
            <person name="Fu Z."/>
        </authorList>
    </citation>
    <scope>NUCLEOTIDE SEQUENCE [LARGE SCALE GENOMIC DNA]</scope>
    <source>
        <strain evidence="12">G4</strain>
        <tissue evidence="12">Muscle</tissue>
    </source>
</reference>
<feature type="region of interest" description="Disordered" evidence="10">
    <location>
        <begin position="1"/>
        <end position="46"/>
    </location>
</feature>
<dbReference type="SMART" id="SM00228">
    <property type="entry name" value="PDZ"/>
    <property type="match status" value="1"/>
</dbReference>
<sequence length="238" mass="25531">MMATHRMSPSEEDDDATLSARLSTGEDGVGHGDSMGSLFQSEEEPFSWPGPKTLCLRRTAQGFGFTLRHFIVYPPESAVHSSLKEEEHGHRGRQRSRLEPMDTIFVKQVKEGGPAHGAGLCTGDRIVKVNGESIIGKTYSQVIALIQNSEAFLELCVMPKDEDILQLRQQARCGCCAAPTFPDHPEDEQVVSVLASDCHPSLPRVLYLLPHTARPAVVAAVAAAGGVSVLAAGVSTSA</sequence>
<dbReference type="GO" id="GO:0070161">
    <property type="term" value="C:anchoring junction"/>
    <property type="evidence" value="ECO:0007669"/>
    <property type="project" value="UniProtKB-SubCell"/>
</dbReference>
<keyword evidence="7" id="KW-0472">Membrane</keyword>
<evidence type="ECO:0000256" key="2">
    <source>
        <dbReference type="ARBA" id="ARBA00004170"/>
    </source>
</evidence>
<evidence type="ECO:0000256" key="10">
    <source>
        <dbReference type="SAM" id="MobiDB-lite"/>
    </source>
</evidence>
<evidence type="ECO:0000313" key="12">
    <source>
        <dbReference type="EMBL" id="KAL2097740.1"/>
    </source>
</evidence>
<keyword evidence="9" id="KW-0968">Cytoplasmic vesicle</keyword>
<keyword evidence="8" id="KW-0206">Cytoskeleton</keyword>
<dbReference type="PANTHER" id="PTHR23175">
    <property type="entry name" value="PDZ DOMAIN-CONTAINING PROTEIN"/>
    <property type="match status" value="1"/>
</dbReference>
<comment type="subcellular location">
    <subcellularLocation>
        <location evidence="4">Cell junction</location>
    </subcellularLocation>
    <subcellularLocation>
        <location evidence="3">Cytoplasm</location>
        <location evidence="3">Cytoskeleton</location>
    </subcellularLocation>
    <subcellularLocation>
        <location evidence="1">Cytoplasmic vesicle membrane</location>
    </subcellularLocation>
    <subcellularLocation>
        <location evidence="2">Membrane</location>
        <topology evidence="2">Peripheral membrane protein</topology>
    </subcellularLocation>
</comment>
<dbReference type="Pfam" id="PF17820">
    <property type="entry name" value="PDZ_6"/>
    <property type="match status" value="1"/>
</dbReference>
<dbReference type="AlphaFoldDB" id="A0ABD1KF24"/>
<gene>
    <name evidence="12" type="ORF">ACEWY4_006947</name>
</gene>
<keyword evidence="13" id="KW-1185">Reference proteome</keyword>
<evidence type="ECO:0000256" key="8">
    <source>
        <dbReference type="ARBA" id="ARBA00023212"/>
    </source>
</evidence>
<dbReference type="GO" id="GO:0005856">
    <property type="term" value="C:cytoskeleton"/>
    <property type="evidence" value="ECO:0007669"/>
    <property type="project" value="UniProtKB-SubCell"/>
</dbReference>
<keyword evidence="5" id="KW-0963">Cytoplasm</keyword>
<evidence type="ECO:0000256" key="4">
    <source>
        <dbReference type="ARBA" id="ARBA00004282"/>
    </source>
</evidence>
<evidence type="ECO:0000313" key="13">
    <source>
        <dbReference type="Proteomes" id="UP001591681"/>
    </source>
</evidence>
<dbReference type="GO" id="GO:0030659">
    <property type="term" value="C:cytoplasmic vesicle membrane"/>
    <property type="evidence" value="ECO:0007669"/>
    <property type="project" value="UniProtKB-SubCell"/>
</dbReference>
<dbReference type="PANTHER" id="PTHR23175:SF16">
    <property type="entry name" value="RHO GTPASE-ACTIVATING PROTEIN 21"/>
    <property type="match status" value="1"/>
</dbReference>
<organism evidence="12 13">
    <name type="scientific">Coilia grayii</name>
    <name type="common">Gray's grenadier anchovy</name>
    <dbReference type="NCBI Taxonomy" id="363190"/>
    <lineage>
        <taxon>Eukaryota</taxon>
        <taxon>Metazoa</taxon>
        <taxon>Chordata</taxon>
        <taxon>Craniata</taxon>
        <taxon>Vertebrata</taxon>
        <taxon>Euteleostomi</taxon>
        <taxon>Actinopterygii</taxon>
        <taxon>Neopterygii</taxon>
        <taxon>Teleostei</taxon>
        <taxon>Clupei</taxon>
        <taxon>Clupeiformes</taxon>
        <taxon>Clupeoidei</taxon>
        <taxon>Engraulidae</taxon>
        <taxon>Coilinae</taxon>
        <taxon>Coilia</taxon>
    </lineage>
</organism>
<dbReference type="InterPro" id="IPR001478">
    <property type="entry name" value="PDZ"/>
</dbReference>
<feature type="domain" description="PDZ" evidence="11">
    <location>
        <begin position="53"/>
        <end position="161"/>
    </location>
</feature>
<evidence type="ECO:0000256" key="3">
    <source>
        <dbReference type="ARBA" id="ARBA00004245"/>
    </source>
</evidence>
<dbReference type="InterPro" id="IPR036034">
    <property type="entry name" value="PDZ_sf"/>
</dbReference>
<name>A0ABD1KF24_9TELE</name>
<evidence type="ECO:0000256" key="1">
    <source>
        <dbReference type="ARBA" id="ARBA00004156"/>
    </source>
</evidence>
<protein>
    <recommendedName>
        <fullName evidence="11">PDZ domain-containing protein</fullName>
    </recommendedName>
</protein>
<dbReference type="PROSITE" id="PS50106">
    <property type="entry name" value="PDZ"/>
    <property type="match status" value="1"/>
</dbReference>
<evidence type="ECO:0000256" key="7">
    <source>
        <dbReference type="ARBA" id="ARBA00023136"/>
    </source>
</evidence>
<dbReference type="EMBL" id="JBHFQA010000006">
    <property type="protein sequence ID" value="KAL2097740.1"/>
    <property type="molecule type" value="Genomic_DNA"/>
</dbReference>
<dbReference type="Proteomes" id="UP001591681">
    <property type="component" value="Unassembled WGS sequence"/>
</dbReference>
<accession>A0ABD1KF24</accession>
<dbReference type="InterPro" id="IPR041489">
    <property type="entry name" value="PDZ_6"/>
</dbReference>
<keyword evidence="6" id="KW-0965">Cell junction</keyword>
<dbReference type="SUPFAM" id="SSF50156">
    <property type="entry name" value="PDZ domain-like"/>
    <property type="match status" value="1"/>
</dbReference>
<evidence type="ECO:0000256" key="6">
    <source>
        <dbReference type="ARBA" id="ARBA00022949"/>
    </source>
</evidence>